<dbReference type="OrthoDB" id="4562195at2"/>
<feature type="domain" description="DUF397" evidence="1">
    <location>
        <begin position="13"/>
        <end position="33"/>
    </location>
</feature>
<dbReference type="RefSeq" id="WP_150511379.1">
    <property type="nucleotide sequence ID" value="NZ_BMSQ01000011.1"/>
</dbReference>
<evidence type="ECO:0000313" key="4">
    <source>
        <dbReference type="Proteomes" id="UP000326505"/>
    </source>
</evidence>
<dbReference type="KEGG" id="sspb:CP982_17390"/>
<proteinExistence type="predicted"/>
<accession>A0A5P2XAG8</accession>
<evidence type="ECO:0000313" key="2">
    <source>
        <dbReference type="EMBL" id="MBB5106415.1"/>
    </source>
</evidence>
<feature type="domain" description="DUF397" evidence="1">
    <location>
        <begin position="34"/>
        <end position="86"/>
    </location>
</feature>
<organism evidence="3 4">
    <name type="scientific">Streptomyces spectabilis</name>
    <dbReference type="NCBI Taxonomy" id="68270"/>
    <lineage>
        <taxon>Bacteria</taxon>
        <taxon>Bacillati</taxon>
        <taxon>Actinomycetota</taxon>
        <taxon>Actinomycetes</taxon>
        <taxon>Kitasatosporales</taxon>
        <taxon>Streptomycetaceae</taxon>
        <taxon>Streptomyces</taxon>
    </lineage>
</organism>
<evidence type="ECO:0000259" key="1">
    <source>
        <dbReference type="Pfam" id="PF04149"/>
    </source>
</evidence>
<sequence length="90" mass="9729">MTQKPPAGRGPELTWFKSSYSDSSNINDCVEVALEWVKSSYSSSNNGEDCVEAAIGVGAIHIRDSKNRQGAQLAFASRAWRDFVAGYAIG</sequence>
<keyword evidence="5" id="KW-1185">Reference proteome</keyword>
<evidence type="ECO:0000313" key="3">
    <source>
        <dbReference type="EMBL" id="QEV60279.1"/>
    </source>
</evidence>
<dbReference type="EMBL" id="CP023690">
    <property type="protein sequence ID" value="QEV60279.1"/>
    <property type="molecule type" value="Genomic_DNA"/>
</dbReference>
<dbReference type="Proteomes" id="UP000549009">
    <property type="component" value="Unassembled WGS sequence"/>
</dbReference>
<dbReference type="Proteomes" id="UP000326505">
    <property type="component" value="Chromosome"/>
</dbReference>
<dbReference type="InterPro" id="IPR007278">
    <property type="entry name" value="DUF397"/>
</dbReference>
<reference evidence="2 5" key="2">
    <citation type="submission" date="2020-08" db="EMBL/GenBank/DDBJ databases">
        <title>Genomic Encyclopedia of Type Strains, Phase III (KMG-III): the genomes of soil and plant-associated and newly described type strains.</title>
        <authorList>
            <person name="Whitman W."/>
        </authorList>
    </citation>
    <scope>NUCLEOTIDE SEQUENCE [LARGE SCALE GENOMIC DNA]</scope>
    <source>
        <strain evidence="2 5">CECT 3146</strain>
    </source>
</reference>
<protein>
    <submittedName>
        <fullName evidence="3">DUF397 domain-containing protein</fullName>
    </submittedName>
</protein>
<dbReference type="Pfam" id="PF04149">
    <property type="entry name" value="DUF397"/>
    <property type="match status" value="2"/>
</dbReference>
<gene>
    <name evidence="3" type="ORF">CP982_17390</name>
    <name evidence="2" type="ORF">FHS40_005519</name>
</gene>
<name>A0A5P2XAG8_STRST</name>
<reference evidence="3 4" key="1">
    <citation type="submission" date="2017-09" db="EMBL/GenBank/DDBJ databases">
        <authorList>
            <person name="Lee N."/>
            <person name="Cho B.-K."/>
        </authorList>
    </citation>
    <scope>NUCLEOTIDE SEQUENCE [LARGE SCALE GENOMIC DNA]</scope>
    <source>
        <strain evidence="3 4">ATCC 27465</strain>
    </source>
</reference>
<evidence type="ECO:0000313" key="5">
    <source>
        <dbReference type="Proteomes" id="UP000549009"/>
    </source>
</evidence>
<dbReference type="EMBL" id="JACHJD010000009">
    <property type="protein sequence ID" value="MBB5106415.1"/>
    <property type="molecule type" value="Genomic_DNA"/>
</dbReference>
<dbReference type="AlphaFoldDB" id="A0A5P2XAG8"/>